<keyword evidence="4 8" id="KW-0812">Transmembrane</keyword>
<keyword evidence="5 9" id="KW-0798">TonB box</keyword>
<dbReference type="OrthoDB" id="9804995at2"/>
<keyword evidence="2 8" id="KW-0813">Transport</keyword>
<keyword evidence="3 8" id="KW-1134">Transmembrane beta strand</keyword>
<dbReference type="SUPFAM" id="SSF56935">
    <property type="entry name" value="Porins"/>
    <property type="match status" value="1"/>
</dbReference>
<dbReference type="EMBL" id="LWHJ01000011">
    <property type="protein sequence ID" value="OAQ41995.1"/>
    <property type="molecule type" value="Genomic_DNA"/>
</dbReference>
<dbReference type="Gene3D" id="2.40.170.20">
    <property type="entry name" value="TonB-dependent receptor, beta-barrel domain"/>
    <property type="match status" value="1"/>
</dbReference>
<protein>
    <submittedName>
        <fullName evidence="13">TonB-dependent receptor</fullName>
    </submittedName>
</protein>
<dbReference type="InterPro" id="IPR008969">
    <property type="entry name" value="CarboxyPept-like_regulatory"/>
</dbReference>
<keyword evidence="7 8" id="KW-0998">Cell outer membrane</keyword>
<dbReference type="AlphaFoldDB" id="A0A179DLR2"/>
<keyword evidence="10" id="KW-0732">Signal</keyword>
<dbReference type="RefSeq" id="WP_068821026.1">
    <property type="nucleotide sequence ID" value="NZ_LWHJ01000011.1"/>
</dbReference>
<sequence>MIIKFTIFIFLTLFYVNSFAQTEGIITGNVKDKNTQETIIGALISVENTSIGTPTDIDGNFRIKVPLGTLTTKVSFIGYESQLKFNVVVSAGNPQVVNFELLPTSTSLSEVKVVFDRGKSAIATDMITPLSVQSLTTEEIKASPGGNFDVSKVIQTLPGVGGSSGGAQRNDIIIRGGAPNENVYYLDGVEIPVINHFQTQGSSGGAQGILNVAFIEDLKLSSSAFDAKYDNVLASTFIIKQKEGNKERLAGNARVSFTESVATLDGPLNKKTTFLFSLRKSYLDFLFKALDFPIRPNFYDSQFKVSGELNKKTTFSIIGIGAIDEFKFANVKESTLEKTFLTRSLPFINQWNYTGGFTIKKKLNNGYMNFILSRNAFDNQLEKYEDGEKDEIKKTLNLSSREIENKARFDFNKYVNGWKYSFGTSVQYVNYKTDIFSIEANEVRDSNGNIITPQKITAFKNDIDFFKYGAFAKTAKNFFQDKLLISAGIRTDLNSFTNSGYNPLKSLSPRISSSYHINQKWDINASVGSYFKIPTYTSLGFKNQDNVLINKNAKYIRSDHYVLGTQFLPNEGFRITFESFYKRYSNYPVSFDTGISLANQGTDFGSIGSERIESNGKGKTYGFELFLQQKLVNKLFYVLSYTFVRSEFSGLNQKLVPSSWDNRNLISSTLGYKTTRGFDLGLKYRYAGGSPYTPFDENLSRANYQLLGVGTIDYQRLNNLRLSAFNQLDFRVDKNINFKRTSLNLYLDIQNILFFKNQSNPDYTFKRTSDNSAFLTTDGKQIAPDGSNAIPVILENKEVTITPNIGFIFEF</sequence>
<dbReference type="InterPro" id="IPR036942">
    <property type="entry name" value="Beta-barrel_TonB_sf"/>
</dbReference>
<dbReference type="InterPro" id="IPR012910">
    <property type="entry name" value="Plug_dom"/>
</dbReference>
<reference evidence="13 14" key="1">
    <citation type="submission" date="2016-04" db="EMBL/GenBank/DDBJ databases">
        <authorList>
            <person name="Evans L.H."/>
            <person name="Alamgir A."/>
            <person name="Owens N."/>
            <person name="Weber N.D."/>
            <person name="Virtaneva K."/>
            <person name="Barbian K."/>
            <person name="Babar A."/>
            <person name="Rosenke K."/>
        </authorList>
    </citation>
    <scope>NUCLEOTIDE SEQUENCE [LARGE SCALE GENOMIC DNA]</scope>
    <source>
        <strain evidence="13 14">CCM 8644</strain>
    </source>
</reference>
<dbReference type="SUPFAM" id="SSF49464">
    <property type="entry name" value="Carboxypeptidase regulatory domain-like"/>
    <property type="match status" value="1"/>
</dbReference>
<dbReference type="GO" id="GO:0015344">
    <property type="term" value="F:siderophore uptake transmembrane transporter activity"/>
    <property type="evidence" value="ECO:0007669"/>
    <property type="project" value="TreeGrafter"/>
</dbReference>
<dbReference type="InterPro" id="IPR000531">
    <property type="entry name" value="Beta-barrel_TonB"/>
</dbReference>
<proteinExistence type="inferred from homology"/>
<keyword evidence="13" id="KW-0675">Receptor</keyword>
<dbReference type="PANTHER" id="PTHR30069">
    <property type="entry name" value="TONB-DEPENDENT OUTER MEMBRANE RECEPTOR"/>
    <property type="match status" value="1"/>
</dbReference>
<dbReference type="Pfam" id="PF13715">
    <property type="entry name" value="CarbopepD_reg_2"/>
    <property type="match status" value="1"/>
</dbReference>
<evidence type="ECO:0000313" key="13">
    <source>
        <dbReference type="EMBL" id="OAQ41995.1"/>
    </source>
</evidence>
<evidence type="ECO:0000259" key="12">
    <source>
        <dbReference type="Pfam" id="PF07715"/>
    </source>
</evidence>
<feature type="signal peptide" evidence="10">
    <location>
        <begin position="1"/>
        <end position="20"/>
    </location>
</feature>
<evidence type="ECO:0000256" key="7">
    <source>
        <dbReference type="ARBA" id="ARBA00023237"/>
    </source>
</evidence>
<dbReference type="GO" id="GO:0044718">
    <property type="term" value="P:siderophore transmembrane transport"/>
    <property type="evidence" value="ECO:0007669"/>
    <property type="project" value="TreeGrafter"/>
</dbReference>
<comment type="similarity">
    <text evidence="8 9">Belongs to the TonB-dependent receptor family.</text>
</comment>
<comment type="caution">
    <text evidence="13">The sequence shown here is derived from an EMBL/GenBank/DDBJ whole genome shotgun (WGS) entry which is preliminary data.</text>
</comment>
<evidence type="ECO:0000256" key="3">
    <source>
        <dbReference type="ARBA" id="ARBA00022452"/>
    </source>
</evidence>
<evidence type="ECO:0000256" key="5">
    <source>
        <dbReference type="ARBA" id="ARBA00023077"/>
    </source>
</evidence>
<evidence type="ECO:0000256" key="9">
    <source>
        <dbReference type="RuleBase" id="RU003357"/>
    </source>
</evidence>
<feature type="domain" description="TonB-dependent receptor plug" evidence="12">
    <location>
        <begin position="128"/>
        <end position="229"/>
    </location>
</feature>
<gene>
    <name evidence="13" type="ORF">A5893_02420</name>
</gene>
<evidence type="ECO:0000256" key="1">
    <source>
        <dbReference type="ARBA" id="ARBA00004571"/>
    </source>
</evidence>
<dbReference type="Gene3D" id="2.60.40.1120">
    <property type="entry name" value="Carboxypeptidase-like, regulatory domain"/>
    <property type="match status" value="1"/>
</dbReference>
<comment type="subcellular location">
    <subcellularLocation>
        <location evidence="1 8">Cell outer membrane</location>
        <topology evidence="1 8">Multi-pass membrane protein</topology>
    </subcellularLocation>
</comment>
<dbReference type="STRING" id="1826909.A5893_02420"/>
<dbReference type="InterPro" id="IPR037066">
    <property type="entry name" value="Plug_dom_sf"/>
</dbReference>
<dbReference type="InterPro" id="IPR039426">
    <property type="entry name" value="TonB-dep_rcpt-like"/>
</dbReference>
<dbReference type="PROSITE" id="PS52016">
    <property type="entry name" value="TONB_DEPENDENT_REC_3"/>
    <property type="match status" value="1"/>
</dbReference>
<evidence type="ECO:0000256" key="6">
    <source>
        <dbReference type="ARBA" id="ARBA00023136"/>
    </source>
</evidence>
<evidence type="ECO:0000256" key="4">
    <source>
        <dbReference type="ARBA" id="ARBA00022692"/>
    </source>
</evidence>
<keyword evidence="6 8" id="KW-0472">Membrane</keyword>
<dbReference type="Proteomes" id="UP000078459">
    <property type="component" value="Unassembled WGS sequence"/>
</dbReference>
<dbReference type="Pfam" id="PF00593">
    <property type="entry name" value="TonB_dep_Rec_b-barrel"/>
    <property type="match status" value="1"/>
</dbReference>
<accession>A0A179DLR2</accession>
<feature type="domain" description="TonB-dependent receptor-like beta-barrel" evidence="11">
    <location>
        <begin position="350"/>
        <end position="752"/>
    </location>
</feature>
<evidence type="ECO:0000256" key="2">
    <source>
        <dbReference type="ARBA" id="ARBA00022448"/>
    </source>
</evidence>
<organism evidence="13 14">
    <name type="scientific">Pedobacter psychrophilus</name>
    <dbReference type="NCBI Taxonomy" id="1826909"/>
    <lineage>
        <taxon>Bacteria</taxon>
        <taxon>Pseudomonadati</taxon>
        <taxon>Bacteroidota</taxon>
        <taxon>Sphingobacteriia</taxon>
        <taxon>Sphingobacteriales</taxon>
        <taxon>Sphingobacteriaceae</taxon>
        <taxon>Pedobacter</taxon>
    </lineage>
</organism>
<evidence type="ECO:0000256" key="8">
    <source>
        <dbReference type="PROSITE-ProRule" id="PRU01360"/>
    </source>
</evidence>
<dbReference type="Gene3D" id="2.170.130.10">
    <property type="entry name" value="TonB-dependent receptor, plug domain"/>
    <property type="match status" value="1"/>
</dbReference>
<evidence type="ECO:0000313" key="14">
    <source>
        <dbReference type="Proteomes" id="UP000078459"/>
    </source>
</evidence>
<dbReference type="Pfam" id="PF07715">
    <property type="entry name" value="Plug"/>
    <property type="match status" value="1"/>
</dbReference>
<reference evidence="13 14" key="2">
    <citation type="submission" date="2016-06" db="EMBL/GenBank/DDBJ databases">
        <title>Pedobacter psychrophilus sp. nov., isolated from Antarctic fragmentary rock.</title>
        <authorList>
            <person name="Svec P."/>
        </authorList>
    </citation>
    <scope>NUCLEOTIDE SEQUENCE [LARGE SCALE GENOMIC DNA]</scope>
    <source>
        <strain evidence="13 14">CCM 8644</strain>
    </source>
</reference>
<dbReference type="PANTHER" id="PTHR30069:SF57">
    <property type="entry name" value="TONB-DEPENDENT RECEPTOR"/>
    <property type="match status" value="1"/>
</dbReference>
<keyword evidence="14" id="KW-1185">Reference proteome</keyword>
<feature type="chain" id="PRO_5008100627" evidence="10">
    <location>
        <begin position="21"/>
        <end position="811"/>
    </location>
</feature>
<name>A0A179DLR2_9SPHI</name>
<dbReference type="GO" id="GO:0009279">
    <property type="term" value="C:cell outer membrane"/>
    <property type="evidence" value="ECO:0007669"/>
    <property type="project" value="UniProtKB-SubCell"/>
</dbReference>
<evidence type="ECO:0000256" key="10">
    <source>
        <dbReference type="SAM" id="SignalP"/>
    </source>
</evidence>
<evidence type="ECO:0000259" key="11">
    <source>
        <dbReference type="Pfam" id="PF00593"/>
    </source>
</evidence>